<name>A0A158SUW1_HAEIF</name>
<dbReference type="Proteomes" id="UP000050700">
    <property type="component" value="Unassembled WGS sequence"/>
</dbReference>
<sequence length="46" mass="5361">MAYRHCVLPKLLQKPKQDLLNHILTRISQLDFTRLPCNPLNSPNYG</sequence>
<accession>A0A158SUW1</accession>
<reference evidence="1 2" key="1">
    <citation type="submission" date="2014-05" db="EMBL/GenBank/DDBJ databases">
        <title>Methylome analysis of the phasevarions of Haemophilus influenzae.</title>
        <authorList>
            <person name="Atack J.M."/>
            <person name="Fox K.L."/>
            <person name="Power P.M."/>
            <person name="Clark T."/>
            <person name="Jurcisek J."/>
            <person name="Korlach J."/>
            <person name="Bakaletz L.O."/>
            <person name="Jennings M.P."/>
        </authorList>
    </citation>
    <scope>NUCLEOTIDE SEQUENCE [LARGE SCALE GENOMIC DNA]</scope>
    <source>
        <strain evidence="1 2">1209</strain>
    </source>
</reference>
<evidence type="ECO:0000313" key="1">
    <source>
        <dbReference type="EMBL" id="KIS34655.1"/>
    </source>
</evidence>
<proteinExistence type="predicted"/>
<dbReference type="EMBL" id="JMQP01000002">
    <property type="protein sequence ID" value="KIS34655.1"/>
    <property type="molecule type" value="Genomic_DNA"/>
</dbReference>
<organism evidence="1 2">
    <name type="scientific">Haemophilus influenzae</name>
    <dbReference type="NCBI Taxonomy" id="727"/>
    <lineage>
        <taxon>Bacteria</taxon>
        <taxon>Pseudomonadati</taxon>
        <taxon>Pseudomonadota</taxon>
        <taxon>Gammaproteobacteria</taxon>
        <taxon>Pasteurellales</taxon>
        <taxon>Pasteurellaceae</taxon>
        <taxon>Haemophilus</taxon>
    </lineage>
</organism>
<dbReference type="AlphaFoldDB" id="A0A158SUW1"/>
<gene>
    <name evidence="1" type="ORF">NTHI1209_00257</name>
</gene>
<evidence type="ECO:0000313" key="2">
    <source>
        <dbReference type="Proteomes" id="UP000050700"/>
    </source>
</evidence>
<protein>
    <submittedName>
        <fullName evidence="1">Uncharacterized protein</fullName>
    </submittedName>
</protein>
<comment type="caution">
    <text evidence="1">The sequence shown here is derived from an EMBL/GenBank/DDBJ whole genome shotgun (WGS) entry which is preliminary data.</text>
</comment>